<evidence type="ECO:0000313" key="3">
    <source>
        <dbReference type="Proteomes" id="UP000299102"/>
    </source>
</evidence>
<dbReference type="Proteomes" id="UP000299102">
    <property type="component" value="Unassembled WGS sequence"/>
</dbReference>
<gene>
    <name evidence="2" type="ORF">EVAR_42446_1</name>
</gene>
<dbReference type="AlphaFoldDB" id="A0A4C1Y274"/>
<name>A0A4C1Y274_EUMVA</name>
<evidence type="ECO:0000313" key="2">
    <source>
        <dbReference type="EMBL" id="GBP68495.1"/>
    </source>
</evidence>
<proteinExistence type="predicted"/>
<feature type="region of interest" description="Disordered" evidence="1">
    <location>
        <begin position="36"/>
        <end position="61"/>
    </location>
</feature>
<evidence type="ECO:0000256" key="1">
    <source>
        <dbReference type="SAM" id="MobiDB-lite"/>
    </source>
</evidence>
<reference evidence="2 3" key="1">
    <citation type="journal article" date="2019" name="Commun. Biol.">
        <title>The bagworm genome reveals a unique fibroin gene that provides high tensile strength.</title>
        <authorList>
            <person name="Kono N."/>
            <person name="Nakamura H."/>
            <person name="Ohtoshi R."/>
            <person name="Tomita M."/>
            <person name="Numata K."/>
            <person name="Arakawa K."/>
        </authorList>
    </citation>
    <scope>NUCLEOTIDE SEQUENCE [LARGE SCALE GENOMIC DNA]</scope>
</reference>
<keyword evidence="3" id="KW-1185">Reference proteome</keyword>
<dbReference type="EMBL" id="BGZK01001013">
    <property type="protein sequence ID" value="GBP68495.1"/>
    <property type="molecule type" value="Genomic_DNA"/>
</dbReference>
<comment type="caution">
    <text evidence="2">The sequence shown here is derived from an EMBL/GenBank/DDBJ whole genome shotgun (WGS) entry which is preliminary data.</text>
</comment>
<organism evidence="2 3">
    <name type="scientific">Eumeta variegata</name>
    <name type="common">Bagworm moth</name>
    <name type="synonym">Eumeta japonica</name>
    <dbReference type="NCBI Taxonomy" id="151549"/>
    <lineage>
        <taxon>Eukaryota</taxon>
        <taxon>Metazoa</taxon>
        <taxon>Ecdysozoa</taxon>
        <taxon>Arthropoda</taxon>
        <taxon>Hexapoda</taxon>
        <taxon>Insecta</taxon>
        <taxon>Pterygota</taxon>
        <taxon>Neoptera</taxon>
        <taxon>Endopterygota</taxon>
        <taxon>Lepidoptera</taxon>
        <taxon>Glossata</taxon>
        <taxon>Ditrysia</taxon>
        <taxon>Tineoidea</taxon>
        <taxon>Psychidae</taxon>
        <taxon>Oiketicinae</taxon>
        <taxon>Eumeta</taxon>
    </lineage>
</organism>
<protein>
    <submittedName>
        <fullName evidence="2">Uncharacterized protein</fullName>
    </submittedName>
</protein>
<accession>A0A4C1Y274</accession>
<sequence>MKNYSWRRSVAENIGEDATLVSRESHLCQLVYSGKSMQRRSSADYAPLQSPHSRPHSSSDRQSFYETHLCGSRDAFRAVHFVWRSVKIVLRLIYYDR</sequence>